<feature type="chain" id="PRO_5030925404" evidence="1">
    <location>
        <begin position="22"/>
        <end position="290"/>
    </location>
</feature>
<keyword evidence="1" id="KW-0732">Signal</keyword>
<sequence length="290" mass="32619">MQSITSFVLLVLALVAVGVLAHGDCHSSGKTEASVEAKEVVLRIRDAVDASSLLHHDFLECYAKGGFKDMAVATRLFAINHYAYSRNFIQYLTQVRDKLAAVSPDDVELISENMDEENGNYAEEDYEILAQHDIKRELVEKVPHKVLIKHFLETVGVRQEDFDDQTTIGAIFTQDILKMYDEANACEALAIIGFSIEQTVSTLYKFIWEGLKSHTDLNPDDYVFFPLHILIDDGHAEHIQDAFAALYTHDPEMCANAPSVVKNVLDRREQMFTDLKAHVEEEVGGKICPE</sequence>
<evidence type="ECO:0000313" key="2">
    <source>
        <dbReference type="EMBL" id="CAE2319247.1"/>
    </source>
</evidence>
<dbReference type="SUPFAM" id="SSF48613">
    <property type="entry name" value="Heme oxygenase-like"/>
    <property type="match status" value="1"/>
</dbReference>
<dbReference type="AlphaFoldDB" id="A0A7S4NZS8"/>
<dbReference type="Pfam" id="PF14518">
    <property type="entry name" value="Haem_oxygenas_2"/>
    <property type="match status" value="1"/>
</dbReference>
<dbReference type="InterPro" id="IPR016084">
    <property type="entry name" value="Haem_Oase-like_multi-hlx"/>
</dbReference>
<reference evidence="2" key="1">
    <citation type="submission" date="2021-01" db="EMBL/GenBank/DDBJ databases">
        <authorList>
            <person name="Corre E."/>
            <person name="Pelletier E."/>
            <person name="Niang G."/>
            <person name="Scheremetjew M."/>
            <person name="Finn R."/>
            <person name="Kale V."/>
            <person name="Holt S."/>
            <person name="Cochrane G."/>
            <person name="Meng A."/>
            <person name="Brown T."/>
            <person name="Cohen L."/>
        </authorList>
    </citation>
    <scope>NUCLEOTIDE SEQUENCE</scope>
    <source>
        <strain evidence="2">SoJaBio B1-5/56/2</strain>
    </source>
</reference>
<protein>
    <submittedName>
        <fullName evidence="2">Uncharacterized protein</fullName>
    </submittedName>
</protein>
<evidence type="ECO:0000256" key="1">
    <source>
        <dbReference type="SAM" id="SignalP"/>
    </source>
</evidence>
<proteinExistence type="predicted"/>
<gene>
    <name evidence="2" type="ORF">NAES01612_LOCUS17336</name>
</gene>
<dbReference type="EMBL" id="HBKR01026440">
    <property type="protein sequence ID" value="CAE2319247.1"/>
    <property type="molecule type" value="Transcribed_RNA"/>
</dbReference>
<name>A0A7S4NZS8_9EUKA</name>
<dbReference type="Gene3D" id="1.20.910.10">
    <property type="entry name" value="Heme oxygenase-like"/>
    <property type="match status" value="1"/>
</dbReference>
<organism evidence="2">
    <name type="scientific">Paramoeba aestuarina</name>
    <dbReference type="NCBI Taxonomy" id="180227"/>
    <lineage>
        <taxon>Eukaryota</taxon>
        <taxon>Amoebozoa</taxon>
        <taxon>Discosea</taxon>
        <taxon>Flabellinia</taxon>
        <taxon>Dactylopodida</taxon>
        <taxon>Paramoebidae</taxon>
        <taxon>Paramoeba</taxon>
    </lineage>
</organism>
<accession>A0A7S4NZS8</accession>
<feature type="signal peptide" evidence="1">
    <location>
        <begin position="1"/>
        <end position="21"/>
    </location>
</feature>